<keyword evidence="7" id="KW-0594">Phospholipid biosynthesis</keyword>
<reference evidence="12" key="1">
    <citation type="submission" date="2018-05" db="EMBL/GenBank/DDBJ databases">
        <authorList>
            <person name="Lanie J.A."/>
            <person name="Ng W.-L."/>
            <person name="Kazmierczak K.M."/>
            <person name="Andrzejewski T.M."/>
            <person name="Davidsen T.M."/>
            <person name="Wayne K.J."/>
            <person name="Tettelin H."/>
            <person name="Glass J.I."/>
            <person name="Rusch D."/>
            <person name="Podicherti R."/>
            <person name="Tsui H.-C.T."/>
            <person name="Winkler M.E."/>
        </authorList>
    </citation>
    <scope>NUCLEOTIDE SEQUENCE</scope>
</reference>
<dbReference type="NCBIfam" id="NF003678">
    <property type="entry name" value="PRK05305.1-2"/>
    <property type="match status" value="1"/>
</dbReference>
<feature type="transmembrane region" description="Helical" evidence="11">
    <location>
        <begin position="12"/>
        <end position="35"/>
    </location>
</feature>
<evidence type="ECO:0000256" key="5">
    <source>
        <dbReference type="ARBA" id="ARBA00023136"/>
    </source>
</evidence>
<dbReference type="HAMAP" id="MF_00664">
    <property type="entry name" value="PS_decarb_PSD_A"/>
    <property type="match status" value="1"/>
</dbReference>
<keyword evidence="11" id="KW-1133">Transmembrane helix</keyword>
<evidence type="ECO:0000256" key="1">
    <source>
        <dbReference type="ARBA" id="ARBA00022475"/>
    </source>
</evidence>
<keyword evidence="8" id="KW-0456">Lyase</keyword>
<evidence type="ECO:0000256" key="7">
    <source>
        <dbReference type="ARBA" id="ARBA00023209"/>
    </source>
</evidence>
<evidence type="ECO:0000256" key="11">
    <source>
        <dbReference type="SAM" id="Phobius"/>
    </source>
</evidence>
<evidence type="ECO:0008006" key="13">
    <source>
        <dbReference type="Google" id="ProtNLM"/>
    </source>
</evidence>
<keyword evidence="5 11" id="KW-0472">Membrane</keyword>
<dbReference type="AlphaFoldDB" id="A0A381YGY0"/>
<evidence type="ECO:0000256" key="4">
    <source>
        <dbReference type="ARBA" id="ARBA00023098"/>
    </source>
</evidence>
<evidence type="ECO:0000256" key="8">
    <source>
        <dbReference type="ARBA" id="ARBA00023239"/>
    </source>
</evidence>
<keyword evidence="6" id="KW-0865">Zymogen</keyword>
<name>A0A381YGY0_9ZZZZ</name>
<keyword evidence="2" id="KW-0444">Lipid biosynthesis</keyword>
<protein>
    <recommendedName>
        <fullName evidence="13">Phosphatidylserine decarboxylase</fullName>
    </recommendedName>
</protein>
<keyword evidence="11" id="KW-0812">Transmembrane</keyword>
<dbReference type="PANTHER" id="PTHR35809">
    <property type="entry name" value="ARCHAETIDYLSERINE DECARBOXYLASE PROENZYME-RELATED"/>
    <property type="match status" value="1"/>
</dbReference>
<proteinExistence type="inferred from homology"/>
<dbReference type="Pfam" id="PF02666">
    <property type="entry name" value="PS_Dcarbxylase"/>
    <property type="match status" value="1"/>
</dbReference>
<dbReference type="InterPro" id="IPR003817">
    <property type="entry name" value="PS_Dcarbxylase"/>
</dbReference>
<evidence type="ECO:0000256" key="2">
    <source>
        <dbReference type="ARBA" id="ARBA00022516"/>
    </source>
</evidence>
<evidence type="ECO:0000313" key="12">
    <source>
        <dbReference type="EMBL" id="SVA75821.1"/>
    </source>
</evidence>
<keyword evidence="1" id="KW-1003">Cell membrane</keyword>
<dbReference type="GO" id="GO:0008654">
    <property type="term" value="P:phospholipid biosynthetic process"/>
    <property type="evidence" value="ECO:0007669"/>
    <property type="project" value="UniProtKB-KW"/>
</dbReference>
<dbReference type="PANTHER" id="PTHR35809:SF1">
    <property type="entry name" value="ARCHAETIDYLSERINE DECARBOXYLASE PROENZYME-RELATED"/>
    <property type="match status" value="1"/>
</dbReference>
<sequence>MIAAIATLYGAWLLGTGMSLGIIIIVILIFCLHFFRDPVRQCSADERSIVSPADGKVIRIKEVNDNDIGPESILISIFLNVFNVHTNRMPITGRFQSVQHRPGKFIAAFDHMASDLNEQTEMLIDTKFGRVKMKQIAGLIARRILCYAKKNLHMKKGDRLGFIRFGSRTDVIVPKSVTLHVELGQKVTGTETIIGTFK</sequence>
<dbReference type="InterPro" id="IPR033175">
    <property type="entry name" value="PSD-A"/>
</dbReference>
<keyword evidence="3" id="KW-0210">Decarboxylase</keyword>
<keyword evidence="4" id="KW-0443">Lipid metabolism</keyword>
<evidence type="ECO:0000256" key="9">
    <source>
        <dbReference type="ARBA" id="ARBA00023264"/>
    </source>
</evidence>
<organism evidence="12">
    <name type="scientific">marine metagenome</name>
    <dbReference type="NCBI Taxonomy" id="408172"/>
    <lineage>
        <taxon>unclassified sequences</taxon>
        <taxon>metagenomes</taxon>
        <taxon>ecological metagenomes</taxon>
    </lineage>
</organism>
<dbReference type="EMBL" id="UINC01018121">
    <property type="protein sequence ID" value="SVA75821.1"/>
    <property type="molecule type" value="Genomic_DNA"/>
</dbReference>
<dbReference type="GO" id="GO:0004609">
    <property type="term" value="F:phosphatidylserine decarboxylase activity"/>
    <property type="evidence" value="ECO:0007669"/>
    <property type="project" value="InterPro"/>
</dbReference>
<gene>
    <name evidence="12" type="ORF">METZ01_LOCUS128675</name>
</gene>
<accession>A0A381YGY0</accession>
<dbReference type="NCBIfam" id="NF003685">
    <property type="entry name" value="PRK05305.2-5"/>
    <property type="match status" value="1"/>
</dbReference>
<evidence type="ECO:0000256" key="6">
    <source>
        <dbReference type="ARBA" id="ARBA00023145"/>
    </source>
</evidence>
<keyword evidence="9" id="KW-1208">Phospholipid metabolism</keyword>
<evidence type="ECO:0000256" key="10">
    <source>
        <dbReference type="ARBA" id="ARBA00023317"/>
    </source>
</evidence>
<evidence type="ECO:0000256" key="3">
    <source>
        <dbReference type="ARBA" id="ARBA00022793"/>
    </source>
</evidence>
<keyword evidence="10" id="KW-0670">Pyruvate</keyword>